<reference evidence="12 13" key="1">
    <citation type="submission" date="2019-12" db="EMBL/GenBank/DDBJ databases">
        <authorList>
            <person name="Alioto T."/>
            <person name="Alioto T."/>
            <person name="Gomez Garrido J."/>
        </authorList>
    </citation>
    <scope>NUCLEOTIDE SEQUENCE [LARGE SCALE GENOMIC DNA]</scope>
</reference>
<gene>
    <name evidence="12" type="ORF">OLEA9_A095975</name>
</gene>
<feature type="domain" description="Disease resistance R13L4/SHOC-2-like LRR" evidence="11">
    <location>
        <begin position="538"/>
        <end position="853"/>
    </location>
</feature>
<dbReference type="InterPro" id="IPR042197">
    <property type="entry name" value="Apaf_helical"/>
</dbReference>
<evidence type="ECO:0000259" key="8">
    <source>
        <dbReference type="Pfam" id="PF00931"/>
    </source>
</evidence>
<dbReference type="CDD" id="cd14798">
    <property type="entry name" value="RX-CC_like"/>
    <property type="match status" value="1"/>
</dbReference>
<organism evidence="12 13">
    <name type="scientific">Olea europaea subsp. europaea</name>
    <dbReference type="NCBI Taxonomy" id="158383"/>
    <lineage>
        <taxon>Eukaryota</taxon>
        <taxon>Viridiplantae</taxon>
        <taxon>Streptophyta</taxon>
        <taxon>Embryophyta</taxon>
        <taxon>Tracheophyta</taxon>
        <taxon>Spermatophyta</taxon>
        <taxon>Magnoliopsida</taxon>
        <taxon>eudicotyledons</taxon>
        <taxon>Gunneridae</taxon>
        <taxon>Pentapetalae</taxon>
        <taxon>asterids</taxon>
        <taxon>lamiids</taxon>
        <taxon>Lamiales</taxon>
        <taxon>Oleaceae</taxon>
        <taxon>Oleeae</taxon>
        <taxon>Olea</taxon>
    </lineage>
</organism>
<dbReference type="InterPro" id="IPR041118">
    <property type="entry name" value="Rx_N"/>
</dbReference>
<evidence type="ECO:0000256" key="2">
    <source>
        <dbReference type="ARBA" id="ARBA00022614"/>
    </source>
</evidence>
<name>A0A8S0TQV8_OLEEU</name>
<dbReference type="Gene3D" id="1.10.8.430">
    <property type="entry name" value="Helical domain of apoptotic protease-activating factors"/>
    <property type="match status" value="1"/>
</dbReference>
<dbReference type="InterPro" id="IPR038005">
    <property type="entry name" value="RX-like_CC"/>
</dbReference>
<dbReference type="InterPro" id="IPR036388">
    <property type="entry name" value="WH-like_DNA-bd_sf"/>
</dbReference>
<comment type="caution">
    <text evidence="12">The sequence shown here is derived from an EMBL/GenBank/DDBJ whole genome shotgun (WGS) entry which is preliminary data.</text>
</comment>
<dbReference type="InterPro" id="IPR058922">
    <property type="entry name" value="WHD_DRP"/>
</dbReference>
<keyword evidence="13" id="KW-1185">Reference proteome</keyword>
<dbReference type="FunFam" id="3.40.50.300:FF:001091">
    <property type="entry name" value="Probable disease resistance protein At1g61300"/>
    <property type="match status" value="1"/>
</dbReference>
<evidence type="ECO:0000256" key="4">
    <source>
        <dbReference type="ARBA" id="ARBA00022741"/>
    </source>
</evidence>
<proteinExistence type="inferred from homology"/>
<feature type="region of interest" description="Disordered" evidence="7">
    <location>
        <begin position="876"/>
        <end position="895"/>
    </location>
</feature>
<evidence type="ECO:0000256" key="1">
    <source>
        <dbReference type="ARBA" id="ARBA00008894"/>
    </source>
</evidence>
<dbReference type="AlphaFoldDB" id="A0A8S0TQV8"/>
<evidence type="ECO:0000256" key="5">
    <source>
        <dbReference type="ARBA" id="ARBA00022821"/>
    </source>
</evidence>
<dbReference type="FunFam" id="1.10.10.10:FF:000322">
    <property type="entry name" value="Probable disease resistance protein At1g63360"/>
    <property type="match status" value="1"/>
</dbReference>
<feature type="compositionally biased region" description="Polar residues" evidence="7">
    <location>
        <begin position="885"/>
        <end position="895"/>
    </location>
</feature>
<evidence type="ECO:0000259" key="9">
    <source>
        <dbReference type="Pfam" id="PF18052"/>
    </source>
</evidence>
<comment type="similarity">
    <text evidence="1">Belongs to the disease resistance NB-LRR family.</text>
</comment>
<accession>A0A8S0TQV8</accession>
<dbReference type="InterPro" id="IPR032675">
    <property type="entry name" value="LRR_dom_sf"/>
</dbReference>
<evidence type="ECO:0000259" key="10">
    <source>
        <dbReference type="Pfam" id="PF23559"/>
    </source>
</evidence>
<dbReference type="Gramene" id="OE9A095975T1">
    <property type="protein sequence ID" value="OE9A095975C1"/>
    <property type="gene ID" value="OE9A095975"/>
</dbReference>
<dbReference type="InterPro" id="IPR044974">
    <property type="entry name" value="Disease_R_plants"/>
</dbReference>
<dbReference type="InterPro" id="IPR027417">
    <property type="entry name" value="P-loop_NTPase"/>
</dbReference>
<feature type="domain" description="Disease resistance protein winged helix" evidence="10">
    <location>
        <begin position="413"/>
        <end position="481"/>
    </location>
</feature>
<dbReference type="Pfam" id="PF00931">
    <property type="entry name" value="NB-ARC"/>
    <property type="match status" value="1"/>
</dbReference>
<dbReference type="InterPro" id="IPR055414">
    <property type="entry name" value="LRR_R13L4/SHOC2-like"/>
</dbReference>
<dbReference type="GO" id="GO:0051607">
    <property type="term" value="P:defense response to virus"/>
    <property type="evidence" value="ECO:0007669"/>
    <property type="project" value="UniProtKB-ARBA"/>
</dbReference>
<dbReference type="InterPro" id="IPR002182">
    <property type="entry name" value="NB-ARC"/>
</dbReference>
<protein>
    <submittedName>
        <fullName evidence="12">Late blight resistance homolog R1A-10</fullName>
    </submittedName>
</protein>
<keyword evidence="2" id="KW-0433">Leucine-rich repeat</keyword>
<evidence type="ECO:0000256" key="3">
    <source>
        <dbReference type="ARBA" id="ARBA00022737"/>
    </source>
</evidence>
<keyword evidence="4" id="KW-0547">Nucleotide-binding</keyword>
<evidence type="ECO:0000259" key="11">
    <source>
        <dbReference type="Pfam" id="PF23598"/>
    </source>
</evidence>
<evidence type="ECO:0000256" key="6">
    <source>
        <dbReference type="ARBA" id="ARBA00022840"/>
    </source>
</evidence>
<dbReference type="Pfam" id="PF23559">
    <property type="entry name" value="WHD_DRP"/>
    <property type="match status" value="1"/>
</dbReference>
<evidence type="ECO:0000313" key="13">
    <source>
        <dbReference type="Proteomes" id="UP000594638"/>
    </source>
</evidence>
<dbReference type="GO" id="GO:0098542">
    <property type="term" value="P:defense response to other organism"/>
    <property type="evidence" value="ECO:0007669"/>
    <property type="project" value="TreeGrafter"/>
</dbReference>
<feature type="domain" description="Disease resistance N-terminal" evidence="9">
    <location>
        <begin position="5"/>
        <end position="89"/>
    </location>
</feature>
<dbReference type="Proteomes" id="UP000594638">
    <property type="component" value="Unassembled WGS sequence"/>
</dbReference>
<feature type="domain" description="NB-ARC" evidence="8">
    <location>
        <begin position="160"/>
        <end position="328"/>
    </location>
</feature>
<dbReference type="Pfam" id="PF23598">
    <property type="entry name" value="LRR_14"/>
    <property type="match status" value="1"/>
</dbReference>
<dbReference type="Pfam" id="PF18052">
    <property type="entry name" value="Rx_N"/>
    <property type="match status" value="1"/>
</dbReference>
<dbReference type="Gene3D" id="3.80.10.10">
    <property type="entry name" value="Ribonuclease Inhibitor"/>
    <property type="match status" value="1"/>
</dbReference>
<dbReference type="PANTHER" id="PTHR23155">
    <property type="entry name" value="DISEASE RESISTANCE PROTEIN RP"/>
    <property type="match status" value="1"/>
</dbReference>
<dbReference type="Gene3D" id="3.40.50.300">
    <property type="entry name" value="P-loop containing nucleotide triphosphate hydrolases"/>
    <property type="match status" value="1"/>
</dbReference>
<dbReference type="Gene3D" id="1.20.5.4130">
    <property type="match status" value="1"/>
</dbReference>
<dbReference type="SUPFAM" id="SSF52058">
    <property type="entry name" value="L domain-like"/>
    <property type="match status" value="1"/>
</dbReference>
<dbReference type="EMBL" id="CACTIH010007296">
    <property type="protein sequence ID" value="CAA3008344.1"/>
    <property type="molecule type" value="Genomic_DNA"/>
</dbReference>
<dbReference type="Gene3D" id="1.10.10.10">
    <property type="entry name" value="Winged helix-like DNA-binding domain superfamily/Winged helix DNA-binding domain"/>
    <property type="match status" value="1"/>
</dbReference>
<keyword evidence="5" id="KW-0611">Plant defense</keyword>
<dbReference type="OrthoDB" id="646178at2759"/>
<keyword evidence="3" id="KW-0677">Repeat</keyword>
<evidence type="ECO:0000256" key="7">
    <source>
        <dbReference type="SAM" id="MobiDB-lite"/>
    </source>
</evidence>
<dbReference type="PRINTS" id="PR00364">
    <property type="entry name" value="DISEASERSIST"/>
</dbReference>
<sequence length="895" mass="102761">MADAAVEFLLENLKQLLVYNIKLIGAVKSEVEELYSDLKVFKAFLKDSTGKRQNHEVFKELVNQIRDVVYEAEDTVEAFVCQAAEHKARNYIEKAFHILDYPAELRKSVKTIENIRQRVKKIYENKLFGFDQNREGSTRGAKEKKAPIVEEHDVVGFQEEADYLIDLLNKGSEELEVTSIIGMPGLGKTTLARMIFRDSRIEYEFYNRAWVFVSQEYSRREVILNILSQFGKPTNEMSNKDDESLADELRKLLERGKYLIVLDDVWSEEVCNDLKVAFHANRSRSRILLTSRIENVALSANLNRGPYKLRFLTPDESWTLLQRKAVGSKKCDEELTKHGMIIAKECEGLPLAIVVIGGILLQKGRDSNSWERVSKSVHTYLTTDKEQRMNKFIELSFNHLPYHLKSCFLYFGMFPEDSQIPVWKLVRIWIAEGFIQYNEGMSLEDTAEEYLDDLVNMNLVMVGDWTSNGKVKTCHIHDMLHVFCKNQAKQESLFQEIKDLDQVSSSSSSIPSLEKCRRLCIHSNVLNYISSKPCGPRVRSFLCFSSEETILPREQISSIPDAFKLLRVLDSKPIRFQIFPKDLCQLVHLRYLVLTINSHVIPPNFSKLWNIQTLVIETESRNLNIQADIWEMIHLRHLKTNASTTLPPPRKKTQRNKEDLRTLSTISPKSCTEDVFARVPNLKKLGIRGRLAEVLDDKGGSSLFDSVGKLDCLENLKLWNDVYPQTPSEGKLLSFPQSYKFPPNLKKLTLEGTLLNWKHMSTLGMLESLEILKLKENAFKGDWWEPKDGGFGVLKVLHIGRTDLVTWKASSHHFPRLRSLYLEHCSKLQEVPSSFADVSSLQLMHLHCTTESAATSAKQIQLAKRTAQHSEMKLTIYPPDHDKSSGNNFLSSRSY</sequence>
<dbReference type="GO" id="GO:0043531">
    <property type="term" value="F:ADP binding"/>
    <property type="evidence" value="ECO:0007669"/>
    <property type="project" value="InterPro"/>
</dbReference>
<dbReference type="SUPFAM" id="SSF52540">
    <property type="entry name" value="P-loop containing nucleoside triphosphate hydrolases"/>
    <property type="match status" value="1"/>
</dbReference>
<evidence type="ECO:0000313" key="12">
    <source>
        <dbReference type="EMBL" id="CAA3008344.1"/>
    </source>
</evidence>
<keyword evidence="6" id="KW-0067">ATP-binding</keyword>
<dbReference type="GO" id="GO:0005524">
    <property type="term" value="F:ATP binding"/>
    <property type="evidence" value="ECO:0007669"/>
    <property type="project" value="UniProtKB-KW"/>
</dbReference>
<dbReference type="PANTHER" id="PTHR23155:SF1193">
    <property type="entry name" value="DISEASE RESISTANCE PROTEIN RPP13-RELATED"/>
    <property type="match status" value="1"/>
</dbReference>